<dbReference type="Pfam" id="PF13480">
    <property type="entry name" value="Acetyltransf_6"/>
    <property type="match status" value="1"/>
</dbReference>
<protein>
    <submittedName>
        <fullName evidence="2">Acetyltransferase (GNAT) domain</fullName>
    </submittedName>
</protein>
<dbReference type="InterPro" id="IPR016181">
    <property type="entry name" value="Acyl_CoA_acyltransferase"/>
</dbReference>
<dbReference type="AlphaFoldDB" id="A0A2S9H0L0"/>
<keyword evidence="2" id="KW-0808">Transferase</keyword>
<evidence type="ECO:0000313" key="2">
    <source>
        <dbReference type="EMBL" id="PRC93524.1"/>
    </source>
</evidence>
<proteinExistence type="predicted"/>
<comment type="caution">
    <text evidence="2">The sequence shown here is derived from an EMBL/GenBank/DDBJ whole genome shotgun (WGS) entry which is preliminary data.</text>
</comment>
<dbReference type="RefSeq" id="WP_133166890.1">
    <property type="nucleotide sequence ID" value="NZ_PUGF01000007.1"/>
</dbReference>
<keyword evidence="3" id="KW-1185">Reference proteome</keyword>
<evidence type="ECO:0000259" key="1">
    <source>
        <dbReference type="Pfam" id="PF13480"/>
    </source>
</evidence>
<name>A0A2S9H0L0_9BURK</name>
<accession>A0A2S9H0L0</accession>
<dbReference type="InterPro" id="IPR038740">
    <property type="entry name" value="BioF2-like_GNAT_dom"/>
</dbReference>
<sequence length="369" mass="42718">MTQVCVYTNFDALPAAYRALFDASCQRDGFFLSWPWFHNLSRKGMEASLNLRIYGVESSELQSHIQSETPQLKAHLALPMCFSASSHNPLQPNTLRAVATYYSSLFGPVFTELNTEQHLHTLITFIAGELPRWDIVDMHPLPNDTAWFLTMQQAFRQAGMAVDSYYCFGNWYLQVRQRTYQQYFDALPSKLKNTVLRKTRFLQNAGRLHLKIAATIPDVEIVTAAYMNVYKNSWKHPEPFPDFIPGWLAESAAQGWLRLGLAYVDGKPVAAQIWLVQQGKASIYKLAYDQQFAHYSIGSILTAHMMQHVIDVDRVDEVDYLTGDEIYKQDWMSDRRERWGIIAFNRASVKGRLAYYYHLARRYAKRFHK</sequence>
<reference evidence="2 3" key="1">
    <citation type="submission" date="2018-02" db="EMBL/GenBank/DDBJ databases">
        <title>Solimicrobium silvestre gen. nov., sp. nov., isolated from alpine forest soil.</title>
        <authorList>
            <person name="Margesin R."/>
            <person name="Albuquerque L."/>
            <person name="Zhang D.-C."/>
            <person name="Froufe H.J.C."/>
            <person name="Severino R."/>
            <person name="Roxo I."/>
            <person name="Egas C."/>
            <person name="Da Costa M.S."/>
        </authorList>
    </citation>
    <scope>NUCLEOTIDE SEQUENCE [LARGE SCALE GENOMIC DNA]</scope>
    <source>
        <strain evidence="2 3">S20-91</strain>
    </source>
</reference>
<gene>
    <name evidence="2" type="ORF">S2091_1911</name>
</gene>
<dbReference type="EMBL" id="PUGF01000007">
    <property type="protein sequence ID" value="PRC93524.1"/>
    <property type="molecule type" value="Genomic_DNA"/>
</dbReference>
<evidence type="ECO:0000313" key="3">
    <source>
        <dbReference type="Proteomes" id="UP000237839"/>
    </source>
</evidence>
<dbReference type="Proteomes" id="UP000237839">
    <property type="component" value="Unassembled WGS sequence"/>
</dbReference>
<dbReference type="SUPFAM" id="SSF55729">
    <property type="entry name" value="Acyl-CoA N-acyltransferases (Nat)"/>
    <property type="match status" value="1"/>
</dbReference>
<dbReference type="GO" id="GO:0016740">
    <property type="term" value="F:transferase activity"/>
    <property type="evidence" value="ECO:0007669"/>
    <property type="project" value="UniProtKB-KW"/>
</dbReference>
<dbReference type="OrthoDB" id="4349922at2"/>
<organism evidence="2 3">
    <name type="scientific">Solimicrobium silvestre</name>
    <dbReference type="NCBI Taxonomy" id="2099400"/>
    <lineage>
        <taxon>Bacteria</taxon>
        <taxon>Pseudomonadati</taxon>
        <taxon>Pseudomonadota</taxon>
        <taxon>Betaproteobacteria</taxon>
        <taxon>Burkholderiales</taxon>
        <taxon>Oxalobacteraceae</taxon>
        <taxon>Solimicrobium</taxon>
    </lineage>
</organism>
<dbReference type="Gene3D" id="3.40.630.30">
    <property type="match status" value="1"/>
</dbReference>
<feature type="domain" description="BioF2-like acetyltransferase" evidence="1">
    <location>
        <begin position="189"/>
        <end position="329"/>
    </location>
</feature>